<dbReference type="Proteomes" id="UP000179807">
    <property type="component" value="Unassembled WGS sequence"/>
</dbReference>
<dbReference type="VEuPathDB" id="TrichDB:TRFO_19227"/>
<proteinExistence type="predicted"/>
<accession>A0A1J4KJF3</accession>
<keyword evidence="3" id="KW-1185">Reference proteome</keyword>
<organism evidence="2 3">
    <name type="scientific">Tritrichomonas foetus</name>
    <dbReference type="NCBI Taxonomy" id="1144522"/>
    <lineage>
        <taxon>Eukaryota</taxon>
        <taxon>Metamonada</taxon>
        <taxon>Parabasalia</taxon>
        <taxon>Tritrichomonadida</taxon>
        <taxon>Tritrichomonadidae</taxon>
        <taxon>Tritrichomonas</taxon>
    </lineage>
</organism>
<keyword evidence="1" id="KW-0812">Transmembrane</keyword>
<comment type="caution">
    <text evidence="2">The sequence shown here is derived from an EMBL/GenBank/DDBJ whole genome shotgun (WGS) entry which is preliminary data.</text>
</comment>
<dbReference type="CDD" id="cd21669">
    <property type="entry name" value="SMP_SF"/>
    <property type="match status" value="1"/>
</dbReference>
<dbReference type="EMBL" id="MLAK01000590">
    <property type="protein sequence ID" value="OHT11347.1"/>
    <property type="molecule type" value="Genomic_DNA"/>
</dbReference>
<dbReference type="RefSeq" id="XP_068364483.1">
    <property type="nucleotide sequence ID" value="XM_068500669.1"/>
</dbReference>
<evidence type="ECO:0000313" key="2">
    <source>
        <dbReference type="EMBL" id="OHT11347.1"/>
    </source>
</evidence>
<evidence type="ECO:0000256" key="1">
    <source>
        <dbReference type="SAM" id="Phobius"/>
    </source>
</evidence>
<evidence type="ECO:0000313" key="3">
    <source>
        <dbReference type="Proteomes" id="UP000179807"/>
    </source>
</evidence>
<sequence>MNPIKPEPKFNKVIYYSHLKLIERYILLLTITFFGVYFADRKMTILVILLIPLFYLLNRFPPYHCINTPKAINAIANSLPISPQEPANCISQVLSLVWPHIFMQERVDYFKEQLQWVLDNNKVPYFDSIALKSMKLGNMAPQITQILLPKTPEAPDDSIMLQMQAIYYPSFELSGLCTPSANVPAFNITFTDLTVMCDVYIMLEFTPDPYIPNMPFWTALDFLLVKPPQVSGFNLTLFQSSNLINKDSIKAHMSDIFSKMIWNFCGIPNGFVWERIGGVWKKARVYGSHGMERVSLHHGEILRYSRIKTGAIDMCRKLCIAEPLTLQTISYQDESSSTHYLEILSKFTSNKSIETLNKVADEFSTEAPSKDELRAFLLLSYNYITELIAKKGKMMLNDEKKKKKEEKSPQKTQSEVDKFIAPIYGYVNFLALQQKVNWEIAEELKLEQKRKKLENQLVTFHQKIFKMSTS</sequence>
<dbReference type="OrthoDB" id="10431369at2759"/>
<protein>
    <submittedName>
        <fullName evidence="2">Uncharacterized protein</fullName>
    </submittedName>
</protein>
<keyword evidence="1" id="KW-1133">Transmembrane helix</keyword>
<gene>
    <name evidence="2" type="ORF">TRFO_19227</name>
</gene>
<feature type="transmembrane region" description="Helical" evidence="1">
    <location>
        <begin position="21"/>
        <end position="38"/>
    </location>
</feature>
<reference evidence="2" key="1">
    <citation type="submission" date="2016-10" db="EMBL/GenBank/DDBJ databases">
        <authorList>
            <person name="Benchimol M."/>
            <person name="Almeida L.G."/>
            <person name="Vasconcelos A.T."/>
            <person name="Perreira-Neves A."/>
            <person name="Rosa I.A."/>
            <person name="Tasca T."/>
            <person name="Bogo M.R."/>
            <person name="de Souza W."/>
        </authorList>
    </citation>
    <scope>NUCLEOTIDE SEQUENCE [LARGE SCALE GENOMIC DNA]</scope>
    <source>
        <strain evidence="2">K</strain>
    </source>
</reference>
<name>A0A1J4KJF3_9EUKA</name>
<dbReference type="GeneID" id="94835373"/>
<dbReference type="AlphaFoldDB" id="A0A1J4KJF3"/>
<keyword evidence="1" id="KW-0472">Membrane</keyword>